<protein>
    <submittedName>
        <fullName evidence="1">Retrovirus-related Pol polyprotein from transposon RE1</fullName>
    </submittedName>
</protein>
<dbReference type="EMBL" id="QGNW01000212">
    <property type="protein sequence ID" value="RVW84707.1"/>
    <property type="molecule type" value="Genomic_DNA"/>
</dbReference>
<dbReference type="PANTHER" id="PTHR47481">
    <property type="match status" value="1"/>
</dbReference>
<dbReference type="CDD" id="cd09272">
    <property type="entry name" value="RNase_HI_RT_Ty1"/>
    <property type="match status" value="1"/>
</dbReference>
<proteinExistence type="predicted"/>
<sequence length="776" mass="85953">MVISPLSQLITMRLEDDNFLMWKYQIENVVRGYGLEGFLFGTEQVPPKMVVGCSSAFEVWNTISQNFNSQSSAKVMFYKSQMQMLKNDGLTMRDYLTKMKNYCDLLATAGHKISDTDHILAIMQGLGDEYESVIVLSPRKSLLLLFNIGSSSSWNSNGYPSSGFQNRNQFGGNQVTRGSFVHNRGRGRGRAQGGIKPQCQLCNKFGHTVHRCFYRYDPNFHGNMPANGPTPGVLGSGARNGASGSISSAGNVNLTEYDAQEDQDYSEMEAMVATPEDLQNCCWFPDSEPQTMLLMILATSILVLSIMGNLHKGLYQFNLSKKLFGKASGLSLSNDRLQKPVQIVSHSTVGLPCIPLVKNLEPLSVSPSLSLPTSSAQSSHQLDENLGSDIRSVQQDLSNTDSSSTMPILNESTSYILLLIYMLFLEAISHPKWKEAMDEEFRALMKNKTWSLVSLPTNRILLGADGFLNSKGILMVLSLVVKPTTIRVVLAIAVSQSWSIKQLDVNNAFLNGSSSQEIHELISRLRGLFSLKDLGKLSYFLGIEDLLKKTKMDGAKSLPTPMLSGLKLSAGMGDPIDNVFKYLNGTIDLGIVLKPSETMNLVGFVMLTWGVMFMIEVLLSELQTKMTMVPVIWCDNISTISLSTNPVLHSRTKHMELNLYFVREKVMERKLVVNHVPTEDQVADVFTKPLSFRISFIRLGVAGMFSGSPFESLIASTEWKKWSLRGILQVITNHMATLFRINYPFFPCLKTRGIPSGPCSKTPPKAHSGAEKSPVS</sequence>
<organism evidence="1 2">
    <name type="scientific">Vitis vinifera</name>
    <name type="common">Grape</name>
    <dbReference type="NCBI Taxonomy" id="29760"/>
    <lineage>
        <taxon>Eukaryota</taxon>
        <taxon>Viridiplantae</taxon>
        <taxon>Streptophyta</taxon>
        <taxon>Embryophyta</taxon>
        <taxon>Tracheophyta</taxon>
        <taxon>Spermatophyta</taxon>
        <taxon>Magnoliopsida</taxon>
        <taxon>eudicotyledons</taxon>
        <taxon>Gunneridae</taxon>
        <taxon>Pentapetalae</taxon>
        <taxon>rosids</taxon>
        <taxon>Vitales</taxon>
        <taxon>Vitaceae</taxon>
        <taxon>Viteae</taxon>
        <taxon>Vitis</taxon>
    </lineage>
</organism>
<comment type="caution">
    <text evidence="1">The sequence shown here is derived from an EMBL/GenBank/DDBJ whole genome shotgun (WGS) entry which is preliminary data.</text>
</comment>
<accession>A0A438HJU4</accession>
<gene>
    <name evidence="1" type="primary">RE1_3353</name>
    <name evidence="1" type="ORF">CK203_046644</name>
</gene>
<dbReference type="Proteomes" id="UP000288805">
    <property type="component" value="Unassembled WGS sequence"/>
</dbReference>
<evidence type="ECO:0000313" key="1">
    <source>
        <dbReference type="EMBL" id="RVW84707.1"/>
    </source>
</evidence>
<name>A0A438HJU4_VITVI</name>
<dbReference type="AlphaFoldDB" id="A0A438HJU4"/>
<dbReference type="PANTHER" id="PTHR47481:SF30">
    <property type="entry name" value="CCHC-TYPE DOMAIN-CONTAINING PROTEIN"/>
    <property type="match status" value="1"/>
</dbReference>
<reference evidence="1 2" key="1">
    <citation type="journal article" date="2018" name="PLoS Genet.">
        <title>Population sequencing reveals clonal diversity and ancestral inbreeding in the grapevine cultivar Chardonnay.</title>
        <authorList>
            <person name="Roach M.J."/>
            <person name="Johnson D.L."/>
            <person name="Bohlmann J."/>
            <person name="van Vuuren H.J."/>
            <person name="Jones S.J."/>
            <person name="Pretorius I.S."/>
            <person name="Schmidt S.A."/>
            <person name="Borneman A.R."/>
        </authorList>
    </citation>
    <scope>NUCLEOTIDE SEQUENCE [LARGE SCALE GENOMIC DNA]</scope>
    <source>
        <strain evidence="2">cv. Chardonnay</strain>
        <tissue evidence="1">Leaf</tissue>
    </source>
</reference>
<evidence type="ECO:0000313" key="2">
    <source>
        <dbReference type="Proteomes" id="UP000288805"/>
    </source>
</evidence>
<dbReference type="Pfam" id="PF14223">
    <property type="entry name" value="Retrotran_gag_2"/>
    <property type="match status" value="1"/>
</dbReference>